<proteinExistence type="predicted"/>
<evidence type="ECO:0000313" key="3">
    <source>
        <dbReference type="Proteomes" id="UP000324222"/>
    </source>
</evidence>
<dbReference type="AlphaFoldDB" id="A0A5B7CS39"/>
<dbReference type="InterPro" id="IPR042098">
    <property type="entry name" value="TauD-like_sf"/>
</dbReference>
<gene>
    <name evidence="2" type="ORF">E2C01_005037</name>
</gene>
<comment type="caution">
    <text evidence="2">The sequence shown here is derived from an EMBL/GenBank/DDBJ whole genome shotgun (WGS) entry which is preliminary data.</text>
</comment>
<dbReference type="OrthoDB" id="406634at2759"/>
<sequence>MEKDYQISEQSFQDLWSAEKELPRKDYNGVMHGNKDLMDFFVTVEKEDVVVLTDAARESKVVLTIINNIGHVSPTHYRAGKDILQSVLLYPAGERKR</sequence>
<evidence type="ECO:0000313" key="2">
    <source>
        <dbReference type="EMBL" id="MPC12349.1"/>
    </source>
</evidence>
<dbReference type="GO" id="GO:0016491">
    <property type="term" value="F:oxidoreductase activity"/>
    <property type="evidence" value="ECO:0007669"/>
    <property type="project" value="UniProtKB-KW"/>
</dbReference>
<accession>A0A5B7CS39</accession>
<reference evidence="2 3" key="1">
    <citation type="submission" date="2019-05" db="EMBL/GenBank/DDBJ databases">
        <title>Another draft genome of Portunus trituberculatus and its Hox gene families provides insights of decapod evolution.</title>
        <authorList>
            <person name="Jeong J.-H."/>
            <person name="Song I."/>
            <person name="Kim S."/>
            <person name="Choi T."/>
            <person name="Kim D."/>
            <person name="Ryu S."/>
            <person name="Kim W."/>
        </authorList>
    </citation>
    <scope>NUCLEOTIDE SEQUENCE [LARGE SCALE GENOMIC DNA]</scope>
    <source>
        <tissue evidence="2">Muscle</tissue>
    </source>
</reference>
<dbReference type="Proteomes" id="UP000324222">
    <property type="component" value="Unassembled WGS sequence"/>
</dbReference>
<name>A0A5B7CS39_PORTR</name>
<organism evidence="2 3">
    <name type="scientific">Portunus trituberculatus</name>
    <name type="common">Swimming crab</name>
    <name type="synonym">Neptunus trituberculatus</name>
    <dbReference type="NCBI Taxonomy" id="210409"/>
    <lineage>
        <taxon>Eukaryota</taxon>
        <taxon>Metazoa</taxon>
        <taxon>Ecdysozoa</taxon>
        <taxon>Arthropoda</taxon>
        <taxon>Crustacea</taxon>
        <taxon>Multicrustacea</taxon>
        <taxon>Malacostraca</taxon>
        <taxon>Eumalacostraca</taxon>
        <taxon>Eucarida</taxon>
        <taxon>Decapoda</taxon>
        <taxon>Pleocyemata</taxon>
        <taxon>Brachyura</taxon>
        <taxon>Eubrachyura</taxon>
        <taxon>Portunoidea</taxon>
        <taxon>Portunidae</taxon>
        <taxon>Portuninae</taxon>
        <taxon>Portunus</taxon>
    </lineage>
</organism>
<dbReference type="Gene3D" id="3.60.130.10">
    <property type="entry name" value="Clavaminate synthase-like"/>
    <property type="match status" value="1"/>
</dbReference>
<evidence type="ECO:0000256" key="1">
    <source>
        <dbReference type="ARBA" id="ARBA00023002"/>
    </source>
</evidence>
<dbReference type="EMBL" id="VSRR010000211">
    <property type="protein sequence ID" value="MPC12349.1"/>
    <property type="molecule type" value="Genomic_DNA"/>
</dbReference>
<keyword evidence="3" id="KW-1185">Reference proteome</keyword>
<protein>
    <submittedName>
        <fullName evidence="2">Uncharacterized protein</fullName>
    </submittedName>
</protein>
<keyword evidence="1" id="KW-0560">Oxidoreductase</keyword>